<keyword evidence="3" id="KW-1185">Reference proteome</keyword>
<evidence type="ECO:0000313" key="3">
    <source>
        <dbReference type="Proteomes" id="UP000223102"/>
    </source>
</evidence>
<feature type="compositionally biased region" description="Basic residues" evidence="1">
    <location>
        <begin position="74"/>
        <end position="100"/>
    </location>
</feature>
<accession>A0A218KC40</accession>
<gene>
    <name evidence="2" type="ORF">PBC2_138</name>
</gene>
<evidence type="ECO:0000313" key="2">
    <source>
        <dbReference type="EMBL" id="AKQ08453.1"/>
    </source>
</evidence>
<sequence>MEERKIEAIEVGGHNVFHSAEDVGKNLDVWDKELKIDDDKTLEQVIKEVALQEGISEDEVRKHLKLFQDSMRAPKSKTKKEKAKAKSKRKMAKKSKKKNR</sequence>
<dbReference type="Proteomes" id="UP000223102">
    <property type="component" value="Segment"/>
</dbReference>
<reference evidence="2 3" key="1">
    <citation type="submission" date="2015-06" db="EMBL/GenBank/DDBJ databases">
        <title>Complete genome sequence of Bacillus cereus phage PBC2.</title>
        <authorList>
            <person name="Kong M."/>
            <person name="Ryu S."/>
        </authorList>
    </citation>
    <scope>NUCLEOTIDE SEQUENCE [LARGE SCALE GENOMIC DNA]</scope>
</reference>
<organism evidence="2 3">
    <name type="scientific">Bacillus phage PBC2</name>
    <dbReference type="NCBI Taxonomy" id="1675029"/>
    <lineage>
        <taxon>Viruses</taxon>
        <taxon>Duplodnaviria</taxon>
        <taxon>Heunggongvirae</taxon>
        <taxon>Uroviricota</taxon>
        <taxon>Caudoviricetes</taxon>
        <taxon>Andregratiavirinae</taxon>
        <taxon>Haetaevirus</taxon>
        <taxon>Haetaevirus PBC2</taxon>
    </lineage>
</organism>
<protein>
    <submittedName>
        <fullName evidence="2">Uncharacterized protein</fullName>
    </submittedName>
</protein>
<evidence type="ECO:0000256" key="1">
    <source>
        <dbReference type="SAM" id="MobiDB-lite"/>
    </source>
</evidence>
<feature type="region of interest" description="Disordered" evidence="1">
    <location>
        <begin position="66"/>
        <end position="100"/>
    </location>
</feature>
<dbReference type="EMBL" id="KT070867">
    <property type="protein sequence ID" value="AKQ08453.1"/>
    <property type="molecule type" value="Genomic_DNA"/>
</dbReference>
<proteinExistence type="predicted"/>
<name>A0A218KC40_9CAUD</name>